<dbReference type="Gene3D" id="1.10.10.10">
    <property type="entry name" value="Winged helix-like DNA-binding domain superfamily/Winged helix DNA-binding domain"/>
    <property type="match status" value="1"/>
</dbReference>
<dbReference type="InterPro" id="IPR012340">
    <property type="entry name" value="NA-bd_OB-fold"/>
</dbReference>
<protein>
    <submittedName>
        <fullName evidence="4">GntR family transcriptional regulator</fullName>
    </submittedName>
</protein>
<evidence type="ECO:0000259" key="2">
    <source>
        <dbReference type="Pfam" id="PF13509"/>
    </source>
</evidence>
<dbReference type="PANTHER" id="PTHR37296:SF1">
    <property type="entry name" value="CONSERVED VIRULENCE FACTOR B"/>
    <property type="match status" value="1"/>
</dbReference>
<reference evidence="4 5" key="1">
    <citation type="submission" date="2019-09" db="EMBL/GenBank/DDBJ databases">
        <title>Distinct polysaccharide growth profiles of human intestinal Prevotella copri isolates.</title>
        <authorList>
            <person name="Fehlner-Peach H."/>
            <person name="Magnabosco C."/>
            <person name="Raghavan V."/>
            <person name="Scher J.U."/>
            <person name="Tett A."/>
            <person name="Cox L.M."/>
            <person name="Gottsegen C."/>
            <person name="Watters A."/>
            <person name="Wiltshire- Gordon J.D."/>
            <person name="Segata N."/>
            <person name="Bonneau R."/>
            <person name="Littman D.R."/>
        </authorList>
    </citation>
    <scope>NUCLEOTIDE SEQUENCE [LARGE SCALE GENOMIC DNA]</scope>
    <source>
        <strain evidence="5">iAQ1173</strain>
    </source>
</reference>
<evidence type="ECO:0000256" key="1">
    <source>
        <dbReference type="PIRNR" id="PIRNR012524"/>
    </source>
</evidence>
<proteinExistence type="inferred from homology"/>
<dbReference type="Pfam" id="PF13509">
    <property type="entry name" value="S1_2"/>
    <property type="match status" value="1"/>
</dbReference>
<dbReference type="OrthoDB" id="9801597at2"/>
<dbReference type="InterPro" id="IPR040764">
    <property type="entry name" value="CvfB_WH"/>
</dbReference>
<comment type="caution">
    <text evidence="4">The sequence shown here is derived from an EMBL/GenBank/DDBJ whole genome shotgun (WGS) entry which is preliminary data.</text>
</comment>
<dbReference type="Proteomes" id="UP000384372">
    <property type="component" value="Unassembled WGS sequence"/>
</dbReference>
<comment type="similarity">
    <text evidence="1">Belongs to the CvfB family.</text>
</comment>
<dbReference type="PIRSF" id="PIRSF012524">
    <property type="entry name" value="YitL_S1"/>
    <property type="match status" value="1"/>
</dbReference>
<name>A0A6A7WBE5_9BACT</name>
<dbReference type="PANTHER" id="PTHR37296">
    <property type="entry name" value="CONSERVED VIRULENCE FACTOR B"/>
    <property type="match status" value="1"/>
</dbReference>
<dbReference type="RefSeq" id="WP_158463496.1">
    <property type="nucleotide sequence ID" value="NZ_VZAD01000061.1"/>
</dbReference>
<gene>
    <name evidence="4" type="ORF">F7D20_07580</name>
</gene>
<dbReference type="Gene3D" id="2.40.50.140">
    <property type="entry name" value="Nucleic acid-binding proteins"/>
    <property type="match status" value="2"/>
</dbReference>
<dbReference type="EMBL" id="VZAD01000061">
    <property type="protein sequence ID" value="MQP11819.1"/>
    <property type="molecule type" value="Genomic_DNA"/>
</dbReference>
<dbReference type="Pfam" id="PF17783">
    <property type="entry name" value="WHD_CvfB"/>
    <property type="match status" value="1"/>
</dbReference>
<evidence type="ECO:0000313" key="5">
    <source>
        <dbReference type="Proteomes" id="UP000384372"/>
    </source>
</evidence>
<dbReference type="InterPro" id="IPR014464">
    <property type="entry name" value="CvfB_fam"/>
</dbReference>
<evidence type="ECO:0000259" key="3">
    <source>
        <dbReference type="Pfam" id="PF17783"/>
    </source>
</evidence>
<dbReference type="AlphaFoldDB" id="A0A6A7WBE5"/>
<feature type="domain" description="Conserved virulence factor B-like winged helix" evidence="3">
    <location>
        <begin position="221"/>
        <end position="278"/>
    </location>
</feature>
<feature type="domain" description="Conserved virulence factor B first S1" evidence="2">
    <location>
        <begin position="7"/>
        <end position="66"/>
    </location>
</feature>
<organism evidence="4 5">
    <name type="scientific">Segatella copri</name>
    <dbReference type="NCBI Taxonomy" id="165179"/>
    <lineage>
        <taxon>Bacteria</taxon>
        <taxon>Pseudomonadati</taxon>
        <taxon>Bacteroidota</taxon>
        <taxon>Bacteroidia</taxon>
        <taxon>Bacteroidales</taxon>
        <taxon>Prevotellaceae</taxon>
        <taxon>Segatella</taxon>
    </lineage>
</organism>
<sequence length="283" mass="32762">MSNKIKLGDFNSLRVVKRVDFGIYLDGGEEGEILLPTRYVPEEVSIGDELEVFIYLDQDERLIATTEKPLAKVGDFAYLEVKWVNEYGAFLGWGLMKDLFCPFREQKKRMVLGQSYIVHVHIDEESYRIVASAKVERYLSEEHPHYRHGDEVDLLIWQKTDLGFKVIIDNQYPGLLYQDQIFQYIHTGDRMKGYIGRVRPDGKIDVSLQKTGQQQTADFAETLYQYLLDNDGACDLGDKSEADDIYERFHVSKKVFKRAIGDLYKKRLITVSPMSIRLLKVKG</sequence>
<dbReference type="InterPro" id="IPR039566">
    <property type="entry name" value="CvfB_S1_st"/>
</dbReference>
<dbReference type="InterPro" id="IPR036388">
    <property type="entry name" value="WH-like_DNA-bd_sf"/>
</dbReference>
<evidence type="ECO:0000313" key="4">
    <source>
        <dbReference type="EMBL" id="MQP11819.1"/>
    </source>
</evidence>
<keyword evidence="5" id="KW-1185">Reference proteome</keyword>
<accession>A0A6A7WBE5</accession>